<evidence type="ECO:0000256" key="1">
    <source>
        <dbReference type="ARBA" id="ARBA00001954"/>
    </source>
</evidence>
<accession>A0A1P9WXY8</accession>
<dbReference type="AlphaFoldDB" id="A0A1P9WXY8"/>
<dbReference type="OrthoDB" id="1418281at2"/>
<sequence>MSTFFREHIIDIARVSSQTVVDTLNVHGVITFEHIYETSHFLKLCNKIGTVYSHPDADYKGITSIEYKPTPIAKPGLLGFTKKNLIPHTDRATVINPPFYTSLLCIKPAIDGGDTILVDGKKIYNEMKMNFTEELSILEKPDIAIFGRGKDQLVSAIFAEVDLLHSNKFLRFRYDDVSYFSAEAIESINIFLSLVYKYKHEFRLEYGQGYIVQNGRWLHGRSAFDGERLMYRVLINSSSANSDFGFSF</sequence>
<dbReference type="PANTHER" id="PTHR10696">
    <property type="entry name" value="GAMMA-BUTYROBETAINE HYDROXYLASE-RELATED"/>
    <property type="match status" value="1"/>
</dbReference>
<dbReference type="InterPro" id="IPR042098">
    <property type="entry name" value="TauD-like_sf"/>
</dbReference>
<evidence type="ECO:0000313" key="6">
    <source>
        <dbReference type="Proteomes" id="UP000187941"/>
    </source>
</evidence>
<dbReference type="InterPro" id="IPR003819">
    <property type="entry name" value="TauD/TfdA-like"/>
</dbReference>
<dbReference type="InterPro" id="IPR050411">
    <property type="entry name" value="AlphaKG_dependent_hydroxylases"/>
</dbReference>
<keyword evidence="2" id="KW-0560">Oxidoreductase</keyword>
<gene>
    <name evidence="5" type="ORF">AWR27_13385</name>
</gene>
<evidence type="ECO:0000259" key="4">
    <source>
        <dbReference type="Pfam" id="PF02668"/>
    </source>
</evidence>
<evidence type="ECO:0000313" key="5">
    <source>
        <dbReference type="EMBL" id="AQG80223.1"/>
    </source>
</evidence>
<dbReference type="GO" id="GO:0016706">
    <property type="term" value="F:2-oxoglutarate-dependent dioxygenase activity"/>
    <property type="evidence" value="ECO:0007669"/>
    <property type="project" value="UniProtKB-ARBA"/>
</dbReference>
<protein>
    <recommendedName>
        <fullName evidence="4">TauD/TfdA-like domain-containing protein</fullName>
    </recommendedName>
</protein>
<dbReference type="STRING" id="1178516.AWR27_13385"/>
<organism evidence="5 6">
    <name type="scientific">Spirosoma montaniterrae</name>
    <dbReference type="NCBI Taxonomy" id="1178516"/>
    <lineage>
        <taxon>Bacteria</taxon>
        <taxon>Pseudomonadati</taxon>
        <taxon>Bacteroidota</taxon>
        <taxon>Cytophagia</taxon>
        <taxon>Cytophagales</taxon>
        <taxon>Cytophagaceae</taxon>
        <taxon>Spirosoma</taxon>
    </lineage>
</organism>
<dbReference type="KEGG" id="smon:AWR27_13385"/>
<dbReference type="GO" id="GO:0017000">
    <property type="term" value="P:antibiotic biosynthetic process"/>
    <property type="evidence" value="ECO:0007669"/>
    <property type="project" value="UniProtKB-KW"/>
</dbReference>
<dbReference type="EMBL" id="CP014263">
    <property type="protein sequence ID" value="AQG80223.1"/>
    <property type="molecule type" value="Genomic_DNA"/>
</dbReference>
<name>A0A1P9WXY8_9BACT</name>
<dbReference type="SUPFAM" id="SSF51197">
    <property type="entry name" value="Clavaminate synthase-like"/>
    <property type="match status" value="1"/>
</dbReference>
<evidence type="ECO:0000256" key="2">
    <source>
        <dbReference type="ARBA" id="ARBA00023002"/>
    </source>
</evidence>
<dbReference type="Pfam" id="PF02668">
    <property type="entry name" value="TauD"/>
    <property type="match status" value="1"/>
</dbReference>
<evidence type="ECO:0000256" key="3">
    <source>
        <dbReference type="ARBA" id="ARBA00023194"/>
    </source>
</evidence>
<dbReference type="RefSeq" id="WP_077131648.1">
    <property type="nucleotide sequence ID" value="NZ_CP014263.1"/>
</dbReference>
<dbReference type="Gene3D" id="3.60.130.10">
    <property type="entry name" value="Clavaminate synthase-like"/>
    <property type="match status" value="1"/>
</dbReference>
<dbReference type="PANTHER" id="PTHR10696:SF56">
    <property type="entry name" value="TAUD_TFDA-LIKE DOMAIN-CONTAINING PROTEIN"/>
    <property type="match status" value="1"/>
</dbReference>
<comment type="cofactor">
    <cofactor evidence="1">
        <name>Fe(2+)</name>
        <dbReference type="ChEBI" id="CHEBI:29033"/>
    </cofactor>
</comment>
<proteinExistence type="predicted"/>
<reference evidence="5 6" key="1">
    <citation type="submission" date="2016-01" db="EMBL/GenBank/DDBJ databases">
        <authorList>
            <person name="Oliw E.H."/>
        </authorList>
    </citation>
    <scope>NUCLEOTIDE SEQUENCE [LARGE SCALE GENOMIC DNA]</scope>
    <source>
        <strain evidence="5 6">DY10</strain>
    </source>
</reference>
<keyword evidence="3" id="KW-0045">Antibiotic biosynthesis</keyword>
<feature type="domain" description="TauD/TfdA-like" evidence="4">
    <location>
        <begin position="17"/>
        <end position="233"/>
    </location>
</feature>
<keyword evidence="6" id="KW-1185">Reference proteome</keyword>
<dbReference type="Proteomes" id="UP000187941">
    <property type="component" value="Chromosome"/>
</dbReference>